<name>A0A8D8QM89_9HEMI</name>
<evidence type="ECO:0000256" key="1">
    <source>
        <dbReference type="SAM" id="MobiDB-lite"/>
    </source>
</evidence>
<dbReference type="AlphaFoldDB" id="A0A8D8QM89"/>
<reference evidence="2" key="1">
    <citation type="submission" date="2021-05" db="EMBL/GenBank/DDBJ databases">
        <authorList>
            <person name="Alioto T."/>
            <person name="Alioto T."/>
            <person name="Gomez Garrido J."/>
        </authorList>
    </citation>
    <scope>NUCLEOTIDE SEQUENCE</scope>
</reference>
<organism evidence="2">
    <name type="scientific">Cacopsylla melanoneura</name>
    <dbReference type="NCBI Taxonomy" id="428564"/>
    <lineage>
        <taxon>Eukaryota</taxon>
        <taxon>Metazoa</taxon>
        <taxon>Ecdysozoa</taxon>
        <taxon>Arthropoda</taxon>
        <taxon>Hexapoda</taxon>
        <taxon>Insecta</taxon>
        <taxon>Pterygota</taxon>
        <taxon>Neoptera</taxon>
        <taxon>Paraneoptera</taxon>
        <taxon>Hemiptera</taxon>
        <taxon>Sternorrhyncha</taxon>
        <taxon>Psylloidea</taxon>
        <taxon>Psyllidae</taxon>
        <taxon>Psyllinae</taxon>
        <taxon>Cacopsylla</taxon>
    </lineage>
</organism>
<protein>
    <submittedName>
        <fullName evidence="2">Uncharacterized protein</fullName>
    </submittedName>
</protein>
<sequence length="101" mass="11516">MWWSLVQYGNVPVTNEKRSGKMQFLKSGVKMKPQKVPQKTKRKKIEKSKSQKRTTGTAHDPTYPGDRVDIGNEECTGEGKVEGIISGLRMYRLRFSKQSAK</sequence>
<proteinExistence type="predicted"/>
<evidence type="ECO:0000313" key="2">
    <source>
        <dbReference type="EMBL" id="CAG6634441.1"/>
    </source>
</evidence>
<feature type="compositionally biased region" description="Basic residues" evidence="1">
    <location>
        <begin position="38"/>
        <end position="52"/>
    </location>
</feature>
<feature type="region of interest" description="Disordered" evidence="1">
    <location>
        <begin position="29"/>
        <end position="74"/>
    </location>
</feature>
<accession>A0A8D8QM89</accession>
<dbReference type="EMBL" id="HBUF01086294">
    <property type="protein sequence ID" value="CAG6634441.1"/>
    <property type="molecule type" value="Transcribed_RNA"/>
</dbReference>